<dbReference type="GO" id="GO:0019264">
    <property type="term" value="P:glycine biosynthetic process from serine"/>
    <property type="evidence" value="ECO:0007669"/>
    <property type="project" value="TreeGrafter"/>
</dbReference>
<dbReference type="PANTHER" id="PTHR11680">
    <property type="entry name" value="SERINE HYDROXYMETHYLTRANSFERASE"/>
    <property type="match status" value="1"/>
</dbReference>
<accession>F4S8C0</accession>
<dbReference type="Proteomes" id="UP000001072">
    <property type="component" value="Unassembled WGS sequence"/>
</dbReference>
<evidence type="ECO:0000256" key="3">
    <source>
        <dbReference type="SAM" id="Phobius"/>
    </source>
</evidence>
<dbReference type="HOGENOM" id="CLU_2347140_0_0_1"/>
<dbReference type="AlphaFoldDB" id="F4S8C0"/>
<evidence type="ECO:0000313" key="5">
    <source>
        <dbReference type="EMBL" id="EGF99117.1"/>
    </source>
</evidence>
<gene>
    <name evidence="5" type="ORF">MELLADRAFT_94901</name>
</gene>
<dbReference type="InterPro" id="IPR015424">
    <property type="entry name" value="PyrdxlP-dep_Trfase"/>
</dbReference>
<keyword evidence="3" id="KW-1133">Transmembrane helix</keyword>
<dbReference type="SUPFAM" id="SSF53383">
    <property type="entry name" value="PLP-dependent transferases"/>
    <property type="match status" value="1"/>
</dbReference>
<dbReference type="GeneID" id="18937053"/>
<dbReference type="InParanoid" id="F4S8C0"/>
<keyword evidence="3" id="KW-0812">Transmembrane</keyword>
<keyword evidence="3" id="KW-0472">Membrane</keyword>
<proteinExistence type="predicted"/>
<feature type="domain" description="Serine hydroxymethyltransferase-like" evidence="4">
    <location>
        <begin position="31"/>
        <end position="97"/>
    </location>
</feature>
<evidence type="ECO:0000256" key="1">
    <source>
        <dbReference type="ARBA" id="ARBA00001933"/>
    </source>
</evidence>
<dbReference type="RefSeq" id="XP_007417631.1">
    <property type="nucleotide sequence ID" value="XM_007417569.1"/>
</dbReference>
<evidence type="ECO:0000313" key="6">
    <source>
        <dbReference type="Proteomes" id="UP000001072"/>
    </source>
</evidence>
<comment type="cofactor">
    <cofactor evidence="1">
        <name>pyridoxal 5'-phosphate</name>
        <dbReference type="ChEBI" id="CHEBI:597326"/>
    </cofactor>
</comment>
<evidence type="ECO:0000256" key="2">
    <source>
        <dbReference type="ARBA" id="ARBA00022898"/>
    </source>
</evidence>
<dbReference type="VEuPathDB" id="FungiDB:MELLADRAFT_94901"/>
<dbReference type="eggNOG" id="KOG2467">
    <property type="taxonomic scope" value="Eukaryota"/>
</dbReference>
<reference evidence="6" key="1">
    <citation type="journal article" date="2011" name="Proc. Natl. Acad. Sci. U.S.A.">
        <title>Obligate biotrophy features unraveled by the genomic analysis of rust fungi.</title>
        <authorList>
            <person name="Duplessis S."/>
            <person name="Cuomo C.A."/>
            <person name="Lin Y.-C."/>
            <person name="Aerts A."/>
            <person name="Tisserant E."/>
            <person name="Veneault-Fourrey C."/>
            <person name="Joly D.L."/>
            <person name="Hacquard S."/>
            <person name="Amselem J."/>
            <person name="Cantarel B.L."/>
            <person name="Chiu R."/>
            <person name="Coutinho P.M."/>
            <person name="Feau N."/>
            <person name="Field M."/>
            <person name="Frey P."/>
            <person name="Gelhaye E."/>
            <person name="Goldberg J."/>
            <person name="Grabherr M.G."/>
            <person name="Kodira C.D."/>
            <person name="Kohler A."/>
            <person name="Kuees U."/>
            <person name="Lindquist E.A."/>
            <person name="Lucas S.M."/>
            <person name="Mago R."/>
            <person name="Mauceli E."/>
            <person name="Morin E."/>
            <person name="Murat C."/>
            <person name="Pangilinan J.L."/>
            <person name="Park R."/>
            <person name="Pearson M."/>
            <person name="Quesneville H."/>
            <person name="Rouhier N."/>
            <person name="Sakthikumar S."/>
            <person name="Salamov A.A."/>
            <person name="Schmutz J."/>
            <person name="Selles B."/>
            <person name="Shapiro H."/>
            <person name="Tanguay P."/>
            <person name="Tuskan G.A."/>
            <person name="Henrissat B."/>
            <person name="Van de Peer Y."/>
            <person name="Rouze P."/>
            <person name="Ellis J.G."/>
            <person name="Dodds P.N."/>
            <person name="Schein J.E."/>
            <person name="Zhong S."/>
            <person name="Hamelin R.C."/>
            <person name="Grigoriev I.V."/>
            <person name="Szabo L.J."/>
            <person name="Martin F."/>
        </authorList>
    </citation>
    <scope>NUCLEOTIDE SEQUENCE [LARGE SCALE GENOMIC DNA]</scope>
    <source>
        <strain evidence="6">98AG31 / pathotype 3-4-7</strain>
    </source>
</reference>
<dbReference type="KEGG" id="mlr:MELLADRAFT_94901"/>
<protein>
    <recommendedName>
        <fullName evidence="4">Serine hydroxymethyltransferase-like domain-containing protein</fullName>
    </recommendedName>
</protein>
<dbReference type="STRING" id="747676.F4S8C0"/>
<keyword evidence="6" id="KW-1185">Reference proteome</keyword>
<dbReference type="GO" id="GO:0030170">
    <property type="term" value="F:pyridoxal phosphate binding"/>
    <property type="evidence" value="ECO:0007669"/>
    <property type="project" value="TreeGrafter"/>
</dbReference>
<dbReference type="InterPro" id="IPR049943">
    <property type="entry name" value="Ser_HO-MeTrfase-like"/>
</dbReference>
<name>F4S8C0_MELLP</name>
<dbReference type="UniPathway" id="UPA00193"/>
<dbReference type="GO" id="GO:0004372">
    <property type="term" value="F:glycine hydroxymethyltransferase activity"/>
    <property type="evidence" value="ECO:0007669"/>
    <property type="project" value="TreeGrafter"/>
</dbReference>
<feature type="transmembrane region" description="Helical" evidence="3">
    <location>
        <begin position="12"/>
        <end position="34"/>
    </location>
</feature>
<evidence type="ECO:0000259" key="4">
    <source>
        <dbReference type="Pfam" id="PF00464"/>
    </source>
</evidence>
<keyword evidence="2" id="KW-0663">Pyridoxal phosphate</keyword>
<dbReference type="InterPro" id="IPR039429">
    <property type="entry name" value="SHMT-like_dom"/>
</dbReference>
<dbReference type="EMBL" id="GL883164">
    <property type="protein sequence ID" value="EGF99117.1"/>
    <property type="molecule type" value="Genomic_DNA"/>
</dbReference>
<dbReference type="Pfam" id="PF00464">
    <property type="entry name" value="SHMT"/>
    <property type="match status" value="1"/>
</dbReference>
<sequence length="97" mass="10906">MLELTRLYNNTFVLHGALVMIGSFIFSSGSTSLIEPQHRVMNLGLSAGGHTIHRFYTAKEKISALANYFQTLPYHIDPTNKSIDYAYSEKTIKVVKP</sequence>
<dbReference type="GO" id="GO:0035999">
    <property type="term" value="P:tetrahydrofolate interconversion"/>
    <property type="evidence" value="ECO:0007669"/>
    <property type="project" value="UniProtKB-UniPathway"/>
</dbReference>
<organism evidence="6">
    <name type="scientific">Melampsora larici-populina (strain 98AG31 / pathotype 3-4-7)</name>
    <name type="common">Poplar leaf rust fungus</name>
    <dbReference type="NCBI Taxonomy" id="747676"/>
    <lineage>
        <taxon>Eukaryota</taxon>
        <taxon>Fungi</taxon>
        <taxon>Dikarya</taxon>
        <taxon>Basidiomycota</taxon>
        <taxon>Pucciniomycotina</taxon>
        <taxon>Pucciniomycetes</taxon>
        <taxon>Pucciniales</taxon>
        <taxon>Melampsoraceae</taxon>
        <taxon>Melampsora</taxon>
    </lineage>
</organism>
<dbReference type="InterPro" id="IPR015421">
    <property type="entry name" value="PyrdxlP-dep_Trfase_major"/>
</dbReference>
<dbReference type="GO" id="GO:0005739">
    <property type="term" value="C:mitochondrion"/>
    <property type="evidence" value="ECO:0007669"/>
    <property type="project" value="TreeGrafter"/>
</dbReference>
<dbReference type="PANTHER" id="PTHR11680:SF35">
    <property type="entry name" value="SERINE HYDROXYMETHYLTRANSFERASE 1"/>
    <property type="match status" value="1"/>
</dbReference>
<dbReference type="Gene3D" id="3.40.640.10">
    <property type="entry name" value="Type I PLP-dependent aspartate aminotransferase-like (Major domain)"/>
    <property type="match status" value="1"/>
</dbReference>